<keyword evidence="2 5" id="KW-0812">Transmembrane</keyword>
<evidence type="ECO:0000256" key="3">
    <source>
        <dbReference type="ARBA" id="ARBA00022989"/>
    </source>
</evidence>
<feature type="transmembrane region" description="Helical" evidence="5">
    <location>
        <begin position="247"/>
        <end position="267"/>
    </location>
</feature>
<feature type="transmembrane region" description="Helical" evidence="5">
    <location>
        <begin position="216"/>
        <end position="235"/>
    </location>
</feature>
<feature type="transmembrane region" description="Helical" evidence="5">
    <location>
        <begin position="500"/>
        <end position="523"/>
    </location>
</feature>
<feature type="transmembrane region" description="Helical" evidence="5">
    <location>
        <begin position="41"/>
        <end position="61"/>
    </location>
</feature>
<proteinExistence type="predicted"/>
<dbReference type="InterPro" id="IPR011701">
    <property type="entry name" value="MFS"/>
</dbReference>
<name>A0AAD7I4T1_9AGAR</name>
<dbReference type="GO" id="GO:0022857">
    <property type="term" value="F:transmembrane transporter activity"/>
    <property type="evidence" value="ECO:0007669"/>
    <property type="project" value="InterPro"/>
</dbReference>
<feature type="transmembrane region" description="Helical" evidence="5">
    <location>
        <begin position="366"/>
        <end position="386"/>
    </location>
</feature>
<dbReference type="InterPro" id="IPR036259">
    <property type="entry name" value="MFS_trans_sf"/>
</dbReference>
<evidence type="ECO:0000313" key="7">
    <source>
        <dbReference type="Proteomes" id="UP001215280"/>
    </source>
</evidence>
<dbReference type="Proteomes" id="UP001215280">
    <property type="component" value="Unassembled WGS sequence"/>
</dbReference>
<feature type="transmembrane region" description="Helical" evidence="5">
    <location>
        <begin position="148"/>
        <end position="170"/>
    </location>
</feature>
<comment type="subcellular location">
    <subcellularLocation>
        <location evidence="1">Membrane</location>
        <topology evidence="1">Multi-pass membrane protein</topology>
    </subcellularLocation>
</comment>
<keyword evidence="7" id="KW-1185">Reference proteome</keyword>
<dbReference type="AlphaFoldDB" id="A0AAD7I4T1"/>
<keyword evidence="4 5" id="KW-0472">Membrane</keyword>
<evidence type="ECO:0000256" key="4">
    <source>
        <dbReference type="ARBA" id="ARBA00023136"/>
    </source>
</evidence>
<feature type="transmembrane region" description="Helical" evidence="5">
    <location>
        <begin position="457"/>
        <end position="480"/>
    </location>
</feature>
<comment type="caution">
    <text evidence="6">The sequence shown here is derived from an EMBL/GenBank/DDBJ whole genome shotgun (WGS) entry which is preliminary data.</text>
</comment>
<dbReference type="EMBL" id="JARJLG010000157">
    <property type="protein sequence ID" value="KAJ7735098.1"/>
    <property type="molecule type" value="Genomic_DNA"/>
</dbReference>
<protein>
    <submittedName>
        <fullName evidence="6">Major facilitator superfamily domain-containing protein</fullName>
    </submittedName>
</protein>
<dbReference type="Pfam" id="PF07690">
    <property type="entry name" value="MFS_1"/>
    <property type="match status" value="1"/>
</dbReference>
<evidence type="ECO:0000256" key="5">
    <source>
        <dbReference type="SAM" id="Phobius"/>
    </source>
</evidence>
<organism evidence="6 7">
    <name type="scientific">Mycena maculata</name>
    <dbReference type="NCBI Taxonomy" id="230809"/>
    <lineage>
        <taxon>Eukaryota</taxon>
        <taxon>Fungi</taxon>
        <taxon>Dikarya</taxon>
        <taxon>Basidiomycota</taxon>
        <taxon>Agaricomycotina</taxon>
        <taxon>Agaricomycetes</taxon>
        <taxon>Agaricomycetidae</taxon>
        <taxon>Agaricales</taxon>
        <taxon>Marasmiineae</taxon>
        <taxon>Mycenaceae</taxon>
        <taxon>Mycena</taxon>
    </lineage>
</organism>
<dbReference type="PANTHER" id="PTHR23507:SF1">
    <property type="entry name" value="FI18259P1-RELATED"/>
    <property type="match status" value="1"/>
</dbReference>
<dbReference type="Gene3D" id="1.20.1250.20">
    <property type="entry name" value="MFS general substrate transporter like domains"/>
    <property type="match status" value="2"/>
</dbReference>
<dbReference type="GO" id="GO:0016020">
    <property type="term" value="C:membrane"/>
    <property type="evidence" value="ECO:0007669"/>
    <property type="project" value="UniProtKB-SubCell"/>
</dbReference>
<feature type="transmembrane region" description="Helical" evidence="5">
    <location>
        <begin position="332"/>
        <end position="354"/>
    </location>
</feature>
<feature type="transmembrane region" description="Helical" evidence="5">
    <location>
        <begin position="176"/>
        <end position="204"/>
    </location>
</feature>
<keyword evidence="3 5" id="KW-1133">Transmembrane helix</keyword>
<accession>A0AAD7I4T1</accession>
<gene>
    <name evidence="6" type="ORF">DFH07DRAFT_967332</name>
</gene>
<feature type="transmembrane region" description="Helical" evidence="5">
    <location>
        <begin position="535"/>
        <end position="553"/>
    </location>
</feature>
<evidence type="ECO:0000256" key="2">
    <source>
        <dbReference type="ARBA" id="ARBA00022692"/>
    </source>
</evidence>
<dbReference type="PANTHER" id="PTHR23507">
    <property type="entry name" value="ZGC:174356"/>
    <property type="match status" value="1"/>
</dbReference>
<feature type="transmembrane region" description="Helical" evidence="5">
    <location>
        <begin position="113"/>
        <end position="136"/>
    </location>
</feature>
<evidence type="ECO:0000256" key="1">
    <source>
        <dbReference type="ARBA" id="ARBA00004141"/>
    </source>
</evidence>
<dbReference type="SUPFAM" id="SSF103473">
    <property type="entry name" value="MFS general substrate transporter"/>
    <property type="match status" value="1"/>
</dbReference>
<reference evidence="6" key="1">
    <citation type="submission" date="2023-03" db="EMBL/GenBank/DDBJ databases">
        <title>Massive genome expansion in bonnet fungi (Mycena s.s.) driven by repeated elements and novel gene families across ecological guilds.</title>
        <authorList>
            <consortium name="Lawrence Berkeley National Laboratory"/>
            <person name="Harder C.B."/>
            <person name="Miyauchi S."/>
            <person name="Viragh M."/>
            <person name="Kuo A."/>
            <person name="Thoen E."/>
            <person name="Andreopoulos B."/>
            <person name="Lu D."/>
            <person name="Skrede I."/>
            <person name="Drula E."/>
            <person name="Henrissat B."/>
            <person name="Morin E."/>
            <person name="Kohler A."/>
            <person name="Barry K."/>
            <person name="LaButti K."/>
            <person name="Morin E."/>
            <person name="Salamov A."/>
            <person name="Lipzen A."/>
            <person name="Mereny Z."/>
            <person name="Hegedus B."/>
            <person name="Baldrian P."/>
            <person name="Stursova M."/>
            <person name="Weitz H."/>
            <person name="Taylor A."/>
            <person name="Grigoriev I.V."/>
            <person name="Nagy L.G."/>
            <person name="Martin F."/>
            <person name="Kauserud H."/>
        </authorList>
    </citation>
    <scope>NUCLEOTIDE SEQUENCE</scope>
    <source>
        <strain evidence="6">CBHHK188m</strain>
    </source>
</reference>
<sequence>MADTSSVTGDSVEFSTGLHENHVTDEEAVPEQKLLWWKRPAAWWIMAIVPIGSIIMAGMVAPQVELYTELACRIHRTDYRKETFAGSDHLSNDLYLQEASVNPCSSDPAVQAAVARLVTVLATTTGILTCLTVGWWGSFSDRHGRARMITIASVGQLATSLNIIFVAKYVQRIPGGYWFLVVDSVITGALGGNAIEIATVTAYVADVSAPEKRPRLFSLISGVYLVGIGVGPFLGSGLVKITHNLLSVFYVAAAFKIIQACYAFFILPESLTTAQMNRAWIKRREERLPTDGSAAVSWLRRLFFFLTPLSVLWPEKISKESSVTGVKREWNLFILTMAYGLMLLAASSLLNQFLYALSTFQWDSEFLGYCLSSIGLTRAAYLIIILPPIMRFFKNRQNDAPSESPSESEPLLLSSEQDTPSLSAHKVHTSTFDLALARFSILIDIATYAILPFAPTGIVFILFTMLGSFGAGLAPAVNSVALELYTRKIGKNAPLETGKLFGALGVVQAVFAQVLGPSMYGLIYAATVATFPQTIFFVALGNSVVAFALLAFVRLPPEKTASRDIEDLVDLQDQQQ</sequence>
<evidence type="ECO:0000313" key="6">
    <source>
        <dbReference type="EMBL" id="KAJ7735098.1"/>
    </source>
</evidence>